<keyword evidence="1" id="KW-0472">Membrane</keyword>
<feature type="transmembrane region" description="Helical" evidence="1">
    <location>
        <begin position="32"/>
        <end position="49"/>
    </location>
</feature>
<dbReference type="AlphaFoldDB" id="A0A0E9X9C5"/>
<name>A0A0E9X9C5_ANGAN</name>
<accession>A0A0E9X9C5</accession>
<reference evidence="2" key="1">
    <citation type="submission" date="2014-11" db="EMBL/GenBank/DDBJ databases">
        <authorList>
            <person name="Amaro Gonzalez C."/>
        </authorList>
    </citation>
    <scope>NUCLEOTIDE SEQUENCE</scope>
</reference>
<proteinExistence type="predicted"/>
<keyword evidence="1" id="KW-1133">Transmembrane helix</keyword>
<sequence length="109" mass="12902">MTLDAVSKYINIYLYMYTHTYMHTYIHTYMKYLISLIYAALSFFLYIILCTPYCPRKFCDYFPLFIVRFDGFIGLCICHLQRQVSEGKAAFSNSNTRMPFAVLNCLYST</sequence>
<dbReference type="EMBL" id="GBXM01010127">
    <property type="protein sequence ID" value="JAH98450.1"/>
    <property type="molecule type" value="Transcribed_RNA"/>
</dbReference>
<evidence type="ECO:0000313" key="2">
    <source>
        <dbReference type="EMBL" id="JAH98450.1"/>
    </source>
</evidence>
<reference evidence="2" key="2">
    <citation type="journal article" date="2015" name="Fish Shellfish Immunol.">
        <title>Early steps in the European eel (Anguilla anguilla)-Vibrio vulnificus interaction in the gills: Role of the RtxA13 toxin.</title>
        <authorList>
            <person name="Callol A."/>
            <person name="Pajuelo D."/>
            <person name="Ebbesson L."/>
            <person name="Teles M."/>
            <person name="MacKenzie S."/>
            <person name="Amaro C."/>
        </authorList>
    </citation>
    <scope>NUCLEOTIDE SEQUENCE</scope>
</reference>
<organism evidence="2">
    <name type="scientific">Anguilla anguilla</name>
    <name type="common">European freshwater eel</name>
    <name type="synonym">Muraena anguilla</name>
    <dbReference type="NCBI Taxonomy" id="7936"/>
    <lineage>
        <taxon>Eukaryota</taxon>
        <taxon>Metazoa</taxon>
        <taxon>Chordata</taxon>
        <taxon>Craniata</taxon>
        <taxon>Vertebrata</taxon>
        <taxon>Euteleostomi</taxon>
        <taxon>Actinopterygii</taxon>
        <taxon>Neopterygii</taxon>
        <taxon>Teleostei</taxon>
        <taxon>Anguilliformes</taxon>
        <taxon>Anguillidae</taxon>
        <taxon>Anguilla</taxon>
    </lineage>
</organism>
<evidence type="ECO:0000256" key="1">
    <source>
        <dbReference type="SAM" id="Phobius"/>
    </source>
</evidence>
<keyword evidence="1" id="KW-0812">Transmembrane</keyword>
<protein>
    <submittedName>
        <fullName evidence="2">Uncharacterized protein</fullName>
    </submittedName>
</protein>